<accession>A0AAW2IDJ5</accession>
<evidence type="ECO:0000313" key="2">
    <source>
        <dbReference type="EMBL" id="KAL0280215.1"/>
    </source>
</evidence>
<reference evidence="2" key="1">
    <citation type="journal article" date="2024" name="Gigascience">
        <title>Chromosome-level genome of the poultry shaft louse Menopon gallinae provides insight into the host-switching and adaptive evolution of parasitic lice.</title>
        <authorList>
            <person name="Xu Y."/>
            <person name="Ma L."/>
            <person name="Liu S."/>
            <person name="Liang Y."/>
            <person name="Liu Q."/>
            <person name="He Z."/>
            <person name="Tian L."/>
            <person name="Duan Y."/>
            <person name="Cai W."/>
            <person name="Li H."/>
            <person name="Song F."/>
        </authorList>
    </citation>
    <scope>NUCLEOTIDE SEQUENCE</scope>
    <source>
        <strain evidence="2">Cailab_2023a</strain>
    </source>
</reference>
<dbReference type="AlphaFoldDB" id="A0AAW2IDJ5"/>
<feature type="region of interest" description="Disordered" evidence="1">
    <location>
        <begin position="279"/>
        <end position="334"/>
    </location>
</feature>
<feature type="region of interest" description="Disordered" evidence="1">
    <location>
        <begin position="478"/>
        <end position="529"/>
    </location>
</feature>
<feature type="region of interest" description="Disordered" evidence="1">
    <location>
        <begin position="354"/>
        <end position="375"/>
    </location>
</feature>
<feature type="compositionally biased region" description="Low complexity" evidence="1">
    <location>
        <begin position="209"/>
        <end position="223"/>
    </location>
</feature>
<feature type="compositionally biased region" description="Basic and acidic residues" evidence="1">
    <location>
        <begin position="145"/>
        <end position="160"/>
    </location>
</feature>
<feature type="compositionally biased region" description="Polar residues" evidence="1">
    <location>
        <begin position="170"/>
        <end position="180"/>
    </location>
</feature>
<name>A0AAW2IDJ5_9NEOP</name>
<feature type="compositionally biased region" description="Polar residues" evidence="1">
    <location>
        <begin position="297"/>
        <end position="321"/>
    </location>
</feature>
<feature type="compositionally biased region" description="Basic residues" evidence="1">
    <location>
        <begin position="516"/>
        <end position="529"/>
    </location>
</feature>
<gene>
    <name evidence="2" type="ORF">PYX00_001580</name>
</gene>
<evidence type="ECO:0000256" key="1">
    <source>
        <dbReference type="SAM" id="MobiDB-lite"/>
    </source>
</evidence>
<feature type="region of interest" description="Disordered" evidence="1">
    <location>
        <begin position="145"/>
        <end position="234"/>
    </location>
</feature>
<sequence>MKPLSFENLRRFVVGGRKKKDRNESSFKRSDSFKRISIKKNYLDRGKKHNRQQTVEAVVVAAAVPAVETTVTVTKTAPVPVKPPSVPPLNKIPKGDHVARAMGGRPQSTDTIKPPLVKPATTLSEGPESLVIGYNQWLKGMRTDEAAKERCSVSSSDDKPPTPPPRKKTGSLSGSVQSSLDIVKLDSSPVAQHKYNKSSSPTVNKSRDSLISLSPQVSRSSLSPGPSRTDSGLSINLGRVWMDTPIAMAPRSLELPRPLQAPPDTNKDSGRVHHSLDSALKESGRTSRRYHYPTPPVSSTSYYIPNPSAVSRTLSSSTTHTNKSRDSSGKDSGFSFSISIPRLTDFTSIGGNTGGFFGRKKKLTRPKPSVSRDGYFKRTSCVTQNKLNSVKRSNSKKKRAKREKQPTLNKADMYTVTAGRTSKSLRSLKLDPMIFVPPEKRKPGGCQRKYEVKEIRDYCLPKDVRPVKDAEDDLYERISGSRAASDGNTSDGSAINYTDSDGERGAFIPLGVSPVPRRKPVRKKKSTKRTVKYLAKPGIHRAQSTLRRSRRGKKSGTLIQTKNYSGFYGSEMSCSRDADRCTCSTILGLNSYVKSAKVKIYWDNYVLLRLPPVF</sequence>
<dbReference type="EMBL" id="JARGDH010000001">
    <property type="protein sequence ID" value="KAL0280215.1"/>
    <property type="molecule type" value="Genomic_DNA"/>
</dbReference>
<comment type="caution">
    <text evidence="2">The sequence shown here is derived from an EMBL/GenBank/DDBJ whole genome shotgun (WGS) entry which is preliminary data.</text>
</comment>
<feature type="compositionally biased region" description="Polar residues" evidence="1">
    <location>
        <begin position="224"/>
        <end position="234"/>
    </location>
</feature>
<feature type="compositionally biased region" description="Polar residues" evidence="1">
    <location>
        <begin position="486"/>
        <end position="499"/>
    </location>
</feature>
<protein>
    <submittedName>
        <fullName evidence="2">Uncharacterized protein</fullName>
    </submittedName>
</protein>
<feature type="region of interest" description="Disordered" evidence="1">
    <location>
        <begin position="99"/>
        <end position="124"/>
    </location>
</feature>
<proteinExistence type="predicted"/>
<organism evidence="2">
    <name type="scientific">Menopon gallinae</name>
    <name type="common">poultry shaft louse</name>
    <dbReference type="NCBI Taxonomy" id="328185"/>
    <lineage>
        <taxon>Eukaryota</taxon>
        <taxon>Metazoa</taxon>
        <taxon>Ecdysozoa</taxon>
        <taxon>Arthropoda</taxon>
        <taxon>Hexapoda</taxon>
        <taxon>Insecta</taxon>
        <taxon>Pterygota</taxon>
        <taxon>Neoptera</taxon>
        <taxon>Paraneoptera</taxon>
        <taxon>Psocodea</taxon>
        <taxon>Troctomorpha</taxon>
        <taxon>Phthiraptera</taxon>
        <taxon>Amblycera</taxon>
        <taxon>Menoponidae</taxon>
        <taxon>Menopon</taxon>
    </lineage>
</organism>